<evidence type="ECO:0000313" key="2">
    <source>
        <dbReference type="EMBL" id="GMR51271.1"/>
    </source>
</evidence>
<accession>A0AAN5I5B1</accession>
<organism evidence="2 3">
    <name type="scientific">Pristionchus mayeri</name>
    <dbReference type="NCBI Taxonomy" id="1317129"/>
    <lineage>
        <taxon>Eukaryota</taxon>
        <taxon>Metazoa</taxon>
        <taxon>Ecdysozoa</taxon>
        <taxon>Nematoda</taxon>
        <taxon>Chromadorea</taxon>
        <taxon>Rhabditida</taxon>
        <taxon>Rhabditina</taxon>
        <taxon>Diplogasteromorpha</taxon>
        <taxon>Diplogasteroidea</taxon>
        <taxon>Neodiplogasteridae</taxon>
        <taxon>Pristionchus</taxon>
    </lineage>
</organism>
<evidence type="ECO:0000256" key="1">
    <source>
        <dbReference type="SAM" id="MobiDB-lite"/>
    </source>
</evidence>
<reference evidence="3" key="1">
    <citation type="submission" date="2022-10" db="EMBL/GenBank/DDBJ databases">
        <title>Genome assembly of Pristionchus species.</title>
        <authorList>
            <person name="Yoshida K."/>
            <person name="Sommer R.J."/>
        </authorList>
    </citation>
    <scope>NUCLEOTIDE SEQUENCE [LARGE SCALE GENOMIC DNA]</scope>
    <source>
        <strain evidence="3">RS5460</strain>
    </source>
</reference>
<sequence length="104" mass="11613">FLLFSVMKDCDGTTSKKSCRGVASRKRKWSFSELRKAEEKNHTTSHAANEVNFSSIKVLNLQHLQSENAPVNSSPSEEARSTRHTMSLDDVTSSTPHEQMSTSL</sequence>
<keyword evidence="3" id="KW-1185">Reference proteome</keyword>
<dbReference type="Proteomes" id="UP001328107">
    <property type="component" value="Unassembled WGS sequence"/>
</dbReference>
<dbReference type="EMBL" id="BTRK01000005">
    <property type="protein sequence ID" value="GMR51271.1"/>
    <property type="molecule type" value="Genomic_DNA"/>
</dbReference>
<feature type="compositionally biased region" description="Polar residues" evidence="1">
    <location>
        <begin position="64"/>
        <end position="76"/>
    </location>
</feature>
<dbReference type="AlphaFoldDB" id="A0AAN5I5B1"/>
<name>A0AAN5I5B1_9BILA</name>
<feature type="compositionally biased region" description="Polar residues" evidence="1">
    <location>
        <begin position="90"/>
        <end position="104"/>
    </location>
</feature>
<feature type="non-terminal residue" evidence="2">
    <location>
        <position position="1"/>
    </location>
</feature>
<gene>
    <name evidence="2" type="ORF">PMAYCL1PPCAC_21466</name>
</gene>
<feature type="region of interest" description="Disordered" evidence="1">
    <location>
        <begin position="64"/>
        <end position="104"/>
    </location>
</feature>
<protein>
    <submittedName>
        <fullName evidence="2">Uncharacterized protein</fullName>
    </submittedName>
</protein>
<evidence type="ECO:0000313" key="3">
    <source>
        <dbReference type="Proteomes" id="UP001328107"/>
    </source>
</evidence>
<comment type="caution">
    <text evidence="2">The sequence shown here is derived from an EMBL/GenBank/DDBJ whole genome shotgun (WGS) entry which is preliminary data.</text>
</comment>
<proteinExistence type="predicted"/>